<evidence type="ECO:0000313" key="2">
    <source>
        <dbReference type="Proteomes" id="UP000658690"/>
    </source>
</evidence>
<accession>A0ABX1ZDV5</accession>
<keyword evidence="2" id="KW-1185">Reference proteome</keyword>
<comment type="caution">
    <text evidence="1">The sequence shown here is derived from an EMBL/GenBank/DDBJ whole genome shotgun (WGS) entry which is preliminary data.</text>
</comment>
<reference evidence="1 2" key="1">
    <citation type="submission" date="2019-10" db="EMBL/GenBank/DDBJ databases">
        <title>Description of Paenibacillus choica sp. nov.</title>
        <authorList>
            <person name="Carlier A."/>
            <person name="Qi S."/>
        </authorList>
    </citation>
    <scope>NUCLEOTIDE SEQUENCE [LARGE SCALE GENOMIC DNA]</scope>
    <source>
        <strain evidence="1 2">LMG 31460</strain>
    </source>
</reference>
<name>A0ABX1ZDV5_9BACL</name>
<gene>
    <name evidence="1" type="ORF">GC102_36775</name>
</gene>
<organism evidence="1 2">
    <name type="scientific">Paenibacillus germinis</name>
    <dbReference type="NCBI Taxonomy" id="2654979"/>
    <lineage>
        <taxon>Bacteria</taxon>
        <taxon>Bacillati</taxon>
        <taxon>Bacillota</taxon>
        <taxon>Bacilli</taxon>
        <taxon>Bacillales</taxon>
        <taxon>Paenibacillaceae</taxon>
        <taxon>Paenibacillus</taxon>
    </lineage>
</organism>
<sequence>MLEVALRVTTIHDDVERLDSIPGIAARMAEQILAEIGMAGEDEGCLEEDREFQGETDDAYGEAWHVPNAD</sequence>
<dbReference type="Proteomes" id="UP000658690">
    <property type="component" value="Unassembled WGS sequence"/>
</dbReference>
<protein>
    <submittedName>
        <fullName evidence="1">Uncharacterized protein</fullName>
    </submittedName>
</protein>
<dbReference type="EMBL" id="WHOC01000190">
    <property type="protein sequence ID" value="NOU91242.1"/>
    <property type="molecule type" value="Genomic_DNA"/>
</dbReference>
<proteinExistence type="predicted"/>
<evidence type="ECO:0000313" key="1">
    <source>
        <dbReference type="EMBL" id="NOU91242.1"/>
    </source>
</evidence>